<dbReference type="InterPro" id="IPR043993">
    <property type="entry name" value="T4SS_pilin"/>
</dbReference>
<dbReference type="AlphaFoldDB" id="A0A1G1YGR7"/>
<name>A0A1G1YGR7_9BACT</name>
<organism evidence="4 5">
    <name type="scientific">Candidatus Buchananbacteria bacterium RIFCSPLOWO2_01_FULL_39_33</name>
    <dbReference type="NCBI Taxonomy" id="1797543"/>
    <lineage>
        <taxon>Bacteria</taxon>
        <taxon>Candidatus Buchananiibacteriota</taxon>
    </lineage>
</organism>
<keyword evidence="2" id="KW-1133">Transmembrane helix</keyword>
<comment type="caution">
    <text evidence="4">The sequence shown here is derived from an EMBL/GenBank/DDBJ whole genome shotgun (WGS) entry which is preliminary data.</text>
</comment>
<evidence type="ECO:0000256" key="3">
    <source>
        <dbReference type="SAM" id="SignalP"/>
    </source>
</evidence>
<evidence type="ECO:0000256" key="2">
    <source>
        <dbReference type="SAM" id="Phobius"/>
    </source>
</evidence>
<feature type="region of interest" description="Disordered" evidence="1">
    <location>
        <begin position="149"/>
        <end position="169"/>
    </location>
</feature>
<proteinExistence type="predicted"/>
<evidence type="ECO:0000313" key="4">
    <source>
        <dbReference type="EMBL" id="OGY51451.1"/>
    </source>
</evidence>
<sequence length="302" mass="33086">MRLKVKKYFLGGILLLVLAPPTLALAETLLTEITDGDNYTLNVPIGNIKEVAGLEDYIKLWYNFVIGVVGIIATVIIMWGGFKWLTSRGNSAAITDAKDRIWSAVIGLILVFLSYTILSIINPKLLTLSLPTLKGINIINASNDVGDGSGSVNGSTSGSSDSDSSNCSSTDSKCNSISALDSSVESLGQKYADLAGETNSVYRPDETRHGSRFAVDYPDTTDINSYVQNSDNWDTNYTSPVYHNPIDYGNDGQNLIYYLNDGSVFVYETNKEWNGSSWVNSSSGGYHWHAEFTNSQWQFTPY</sequence>
<evidence type="ECO:0000256" key="1">
    <source>
        <dbReference type="SAM" id="MobiDB-lite"/>
    </source>
</evidence>
<feature type="transmembrane region" description="Helical" evidence="2">
    <location>
        <begin position="60"/>
        <end position="80"/>
    </location>
</feature>
<feature type="signal peptide" evidence="3">
    <location>
        <begin position="1"/>
        <end position="26"/>
    </location>
</feature>
<dbReference type="Pfam" id="PF18895">
    <property type="entry name" value="T4SS_pilin"/>
    <property type="match status" value="1"/>
</dbReference>
<gene>
    <name evidence="4" type="ORF">A3A02_04665</name>
</gene>
<keyword evidence="2" id="KW-0472">Membrane</keyword>
<dbReference type="Proteomes" id="UP000177376">
    <property type="component" value="Unassembled WGS sequence"/>
</dbReference>
<accession>A0A1G1YGR7</accession>
<evidence type="ECO:0000313" key="5">
    <source>
        <dbReference type="Proteomes" id="UP000177376"/>
    </source>
</evidence>
<dbReference type="EMBL" id="MHIM01000036">
    <property type="protein sequence ID" value="OGY51451.1"/>
    <property type="molecule type" value="Genomic_DNA"/>
</dbReference>
<feature type="transmembrane region" description="Helical" evidence="2">
    <location>
        <begin position="101"/>
        <end position="121"/>
    </location>
</feature>
<feature type="chain" id="PRO_5009581537" evidence="3">
    <location>
        <begin position="27"/>
        <end position="302"/>
    </location>
</feature>
<reference evidence="4 5" key="1">
    <citation type="journal article" date="2016" name="Nat. Commun.">
        <title>Thousands of microbial genomes shed light on interconnected biogeochemical processes in an aquifer system.</title>
        <authorList>
            <person name="Anantharaman K."/>
            <person name="Brown C.T."/>
            <person name="Hug L.A."/>
            <person name="Sharon I."/>
            <person name="Castelle C.J."/>
            <person name="Probst A.J."/>
            <person name="Thomas B.C."/>
            <person name="Singh A."/>
            <person name="Wilkins M.J."/>
            <person name="Karaoz U."/>
            <person name="Brodie E.L."/>
            <person name="Williams K.H."/>
            <person name="Hubbard S.S."/>
            <person name="Banfield J.F."/>
        </authorList>
    </citation>
    <scope>NUCLEOTIDE SEQUENCE [LARGE SCALE GENOMIC DNA]</scope>
</reference>
<keyword evidence="2" id="KW-0812">Transmembrane</keyword>
<protein>
    <submittedName>
        <fullName evidence="4">Uncharacterized protein</fullName>
    </submittedName>
</protein>
<keyword evidence="3" id="KW-0732">Signal</keyword>